<dbReference type="Pfam" id="PF16499">
    <property type="entry name" value="Melibiase_2"/>
    <property type="match status" value="1"/>
</dbReference>
<dbReference type="SUPFAM" id="SSF51011">
    <property type="entry name" value="Glycosyl hydrolase domain"/>
    <property type="match status" value="1"/>
</dbReference>
<dbReference type="AlphaFoldDB" id="A0AAV0LCP6"/>
<evidence type="ECO:0000256" key="2">
    <source>
        <dbReference type="ARBA" id="ARBA00009743"/>
    </source>
</evidence>
<comment type="catalytic activity">
    <reaction evidence="1 8">
        <text>Hydrolysis of terminal, non-reducing alpha-D-galactose residues in alpha-D-galactosides, including galactose oligosaccharides, galactomannans and galactolipids.</text>
        <dbReference type="EC" id="3.2.1.22"/>
    </reaction>
</comment>
<keyword evidence="5 8" id="KW-0378">Hydrolase</keyword>
<protein>
    <recommendedName>
        <fullName evidence="3 8">Alpha-galactosidase</fullName>
        <ecNumber evidence="3 8">3.2.1.22</ecNumber>
    </recommendedName>
    <alternativeName>
        <fullName evidence="8">Melibiase</fullName>
    </alternativeName>
</protein>
<evidence type="ECO:0000256" key="6">
    <source>
        <dbReference type="ARBA" id="ARBA00023157"/>
    </source>
</evidence>
<dbReference type="Gene3D" id="3.20.20.70">
    <property type="entry name" value="Aldolase class I"/>
    <property type="match status" value="1"/>
</dbReference>
<evidence type="ECO:0000256" key="4">
    <source>
        <dbReference type="ARBA" id="ARBA00022729"/>
    </source>
</evidence>
<dbReference type="InterPro" id="IPR013780">
    <property type="entry name" value="Glyco_hydro_b"/>
</dbReference>
<comment type="caution">
    <text evidence="11">The sequence shown here is derived from an EMBL/GenBank/DDBJ whole genome shotgun (WGS) entry which is preliminary data.</text>
</comment>
<sequence length="461" mass="50876">MATSEKKGFTATLYFILLTTMCLVGEFPLNAVAGNAAPLLQRYEDGNEHGYSRAFNAIYDTSKYGILQLQNGLARTPPMGWNSWNFFACNINETVIKETADALISTGLANLGYTYVNIDDCWSKVTRDAKAGSKIANSLLCKTKMMLLQGQMVPDPKTFKSGIKALADYVHSKGLKLGIYSDAGKFTCQVRPGSIFHEKEDAMSFASWDVDYLKYDNCFNLGIEPKKRYPPMRDALNATGRSIFYSICEWGVDDPALWAGKVGNSWRTTEDINDTWVSMTNIADLNDKWAAYAGPGGWNDPDMLEVGNGGMTYKEYRSHFSIWALIKAPLLIGCDIRNMTAETKEILSNQEVIAVNQDPLGVQGRKVHSNGTDGCQQVWAGPLSGNSLSVVLWNRCMQAATITAEWNVIGLEAGTSVSVRDLWQHEVVLNNAVASFSAQLDAHDCRMYVFTPQAALMGNVM</sequence>
<dbReference type="PRINTS" id="PR00740">
    <property type="entry name" value="GLHYDRLASE27"/>
</dbReference>
<evidence type="ECO:0000313" key="12">
    <source>
        <dbReference type="Proteomes" id="UP001154282"/>
    </source>
</evidence>
<dbReference type="Gene3D" id="2.60.40.1180">
    <property type="entry name" value="Golgi alpha-mannosidase II"/>
    <property type="match status" value="1"/>
</dbReference>
<accession>A0AAV0LCP6</accession>
<dbReference type="CDD" id="cd14792">
    <property type="entry name" value="GH27"/>
    <property type="match status" value="1"/>
</dbReference>
<dbReference type="InterPro" id="IPR017853">
    <property type="entry name" value="GH"/>
</dbReference>
<proteinExistence type="inferred from homology"/>
<dbReference type="FunFam" id="2.60.40.1180:FF:000008">
    <property type="entry name" value="Alpha-galactosidase"/>
    <property type="match status" value="1"/>
</dbReference>
<dbReference type="GO" id="GO:0005975">
    <property type="term" value="P:carbohydrate metabolic process"/>
    <property type="evidence" value="ECO:0007669"/>
    <property type="project" value="InterPro"/>
</dbReference>
<evidence type="ECO:0000256" key="9">
    <source>
        <dbReference type="SAM" id="SignalP"/>
    </source>
</evidence>
<dbReference type="PANTHER" id="PTHR11452">
    <property type="entry name" value="ALPHA-GALACTOSIDASE/ALPHA-N-ACETYLGALACTOSAMINIDASE"/>
    <property type="match status" value="1"/>
</dbReference>
<keyword evidence="7 8" id="KW-0326">Glycosidase</keyword>
<dbReference type="InterPro" id="IPR013785">
    <property type="entry name" value="Aldolase_TIM"/>
</dbReference>
<dbReference type="PROSITE" id="PS00512">
    <property type="entry name" value="ALPHA_GALACTOSIDASE"/>
    <property type="match status" value="1"/>
</dbReference>
<dbReference type="Proteomes" id="UP001154282">
    <property type="component" value="Unassembled WGS sequence"/>
</dbReference>
<reference evidence="11" key="1">
    <citation type="submission" date="2022-08" db="EMBL/GenBank/DDBJ databases">
        <authorList>
            <person name="Gutierrez-Valencia J."/>
        </authorList>
    </citation>
    <scope>NUCLEOTIDE SEQUENCE</scope>
</reference>
<organism evidence="11 12">
    <name type="scientific">Linum tenue</name>
    <dbReference type="NCBI Taxonomy" id="586396"/>
    <lineage>
        <taxon>Eukaryota</taxon>
        <taxon>Viridiplantae</taxon>
        <taxon>Streptophyta</taxon>
        <taxon>Embryophyta</taxon>
        <taxon>Tracheophyta</taxon>
        <taxon>Spermatophyta</taxon>
        <taxon>Magnoliopsida</taxon>
        <taxon>eudicotyledons</taxon>
        <taxon>Gunneridae</taxon>
        <taxon>Pentapetalae</taxon>
        <taxon>rosids</taxon>
        <taxon>fabids</taxon>
        <taxon>Malpighiales</taxon>
        <taxon>Linaceae</taxon>
        <taxon>Linum</taxon>
    </lineage>
</organism>
<evidence type="ECO:0000256" key="3">
    <source>
        <dbReference type="ARBA" id="ARBA00012755"/>
    </source>
</evidence>
<feature type="chain" id="PRO_5043516282" description="Alpha-galactosidase" evidence="9">
    <location>
        <begin position="26"/>
        <end position="461"/>
    </location>
</feature>
<evidence type="ECO:0000256" key="7">
    <source>
        <dbReference type="ARBA" id="ARBA00023295"/>
    </source>
</evidence>
<evidence type="ECO:0000256" key="8">
    <source>
        <dbReference type="RuleBase" id="RU361168"/>
    </source>
</evidence>
<dbReference type="Pfam" id="PF17801">
    <property type="entry name" value="Melibiase_C"/>
    <property type="match status" value="1"/>
</dbReference>
<dbReference type="InterPro" id="IPR000111">
    <property type="entry name" value="Glyco_hydro_27/36_CS"/>
</dbReference>
<evidence type="ECO:0000259" key="10">
    <source>
        <dbReference type="Pfam" id="PF17801"/>
    </source>
</evidence>
<keyword evidence="12" id="KW-1185">Reference proteome</keyword>
<name>A0AAV0LCP6_9ROSI</name>
<dbReference type="InterPro" id="IPR041233">
    <property type="entry name" value="Melibiase_C"/>
</dbReference>
<gene>
    <name evidence="11" type="ORF">LITE_LOCUS22989</name>
</gene>
<feature type="domain" description="Alpha galactosidase C-terminal" evidence="10">
    <location>
        <begin position="373"/>
        <end position="449"/>
    </location>
</feature>
<dbReference type="PANTHER" id="PTHR11452:SF75">
    <property type="entry name" value="ALPHA-GALACTOSIDASE MEL1"/>
    <property type="match status" value="1"/>
</dbReference>
<keyword evidence="6 8" id="KW-1015">Disulfide bond</keyword>
<dbReference type="InterPro" id="IPR002241">
    <property type="entry name" value="Glyco_hydro_27"/>
</dbReference>
<dbReference type="EMBL" id="CAMGYJ010000006">
    <property type="protein sequence ID" value="CAI0431385.1"/>
    <property type="molecule type" value="Genomic_DNA"/>
</dbReference>
<evidence type="ECO:0000256" key="1">
    <source>
        <dbReference type="ARBA" id="ARBA00001255"/>
    </source>
</evidence>
<dbReference type="FunFam" id="3.20.20.70:FF:000093">
    <property type="entry name" value="Alpha-galactosidase"/>
    <property type="match status" value="1"/>
</dbReference>
<dbReference type="EC" id="3.2.1.22" evidence="3 8"/>
<dbReference type="SUPFAM" id="SSF51445">
    <property type="entry name" value="(Trans)glycosidases"/>
    <property type="match status" value="1"/>
</dbReference>
<keyword evidence="4 9" id="KW-0732">Signal</keyword>
<evidence type="ECO:0000256" key="5">
    <source>
        <dbReference type="ARBA" id="ARBA00022801"/>
    </source>
</evidence>
<evidence type="ECO:0000313" key="11">
    <source>
        <dbReference type="EMBL" id="CAI0431385.1"/>
    </source>
</evidence>
<feature type="signal peptide" evidence="9">
    <location>
        <begin position="1"/>
        <end position="25"/>
    </location>
</feature>
<dbReference type="GO" id="GO:0004557">
    <property type="term" value="F:alpha-galactosidase activity"/>
    <property type="evidence" value="ECO:0007669"/>
    <property type="project" value="UniProtKB-EC"/>
</dbReference>
<comment type="similarity">
    <text evidence="2 8">Belongs to the glycosyl hydrolase 27 family.</text>
</comment>